<accession>A0A2S6BXJ1</accession>
<keyword evidence="3" id="KW-1185">Reference proteome</keyword>
<sequence length="189" mass="21530">MLFQYAQLGSDAIRLVRFHARTTCNDLHVTLEHRARYWEPGVRYLVLSYQPAGQDVDRKGITLNGRTRMIDFNAWNALADAAKTSKESDRFWLDALCINQQDKTEVMEQNRQLRQIYAGAETVVLWLHSLIDDQAPGSLANKALPFIGQAADREALLQAKKLVVVLDEQRSEFDANDLKDVSRGIRESL</sequence>
<dbReference type="PANTHER" id="PTHR24148:SF64">
    <property type="entry name" value="HETEROKARYON INCOMPATIBILITY DOMAIN-CONTAINING PROTEIN"/>
    <property type="match status" value="1"/>
</dbReference>
<dbReference type="EMBL" id="PNEN01001716">
    <property type="protein sequence ID" value="PPJ52169.1"/>
    <property type="molecule type" value="Genomic_DNA"/>
</dbReference>
<dbReference type="AlphaFoldDB" id="A0A2S6BXJ1"/>
<organism evidence="2 3">
    <name type="scientific">Cercospora berteroae</name>
    <dbReference type="NCBI Taxonomy" id="357750"/>
    <lineage>
        <taxon>Eukaryota</taxon>
        <taxon>Fungi</taxon>
        <taxon>Dikarya</taxon>
        <taxon>Ascomycota</taxon>
        <taxon>Pezizomycotina</taxon>
        <taxon>Dothideomycetes</taxon>
        <taxon>Dothideomycetidae</taxon>
        <taxon>Mycosphaerellales</taxon>
        <taxon>Mycosphaerellaceae</taxon>
        <taxon>Cercospora</taxon>
    </lineage>
</organism>
<comment type="caution">
    <text evidence="2">The sequence shown here is derived from an EMBL/GenBank/DDBJ whole genome shotgun (WGS) entry which is preliminary data.</text>
</comment>
<protein>
    <recommendedName>
        <fullName evidence="1">Heterokaryon incompatibility domain-containing protein</fullName>
    </recommendedName>
</protein>
<evidence type="ECO:0000313" key="3">
    <source>
        <dbReference type="Proteomes" id="UP000237631"/>
    </source>
</evidence>
<feature type="domain" description="Heterokaryon incompatibility" evidence="1">
    <location>
        <begin position="44"/>
        <end position="134"/>
    </location>
</feature>
<dbReference type="Proteomes" id="UP000237631">
    <property type="component" value="Unassembled WGS sequence"/>
</dbReference>
<proteinExistence type="predicted"/>
<dbReference type="OrthoDB" id="3553147at2759"/>
<dbReference type="InterPro" id="IPR052895">
    <property type="entry name" value="HetReg/Transcr_Mod"/>
</dbReference>
<evidence type="ECO:0000313" key="2">
    <source>
        <dbReference type="EMBL" id="PPJ52169.1"/>
    </source>
</evidence>
<dbReference type="PANTHER" id="PTHR24148">
    <property type="entry name" value="ANKYRIN REPEAT DOMAIN-CONTAINING PROTEIN 39 HOMOLOG-RELATED"/>
    <property type="match status" value="1"/>
</dbReference>
<evidence type="ECO:0000259" key="1">
    <source>
        <dbReference type="Pfam" id="PF06985"/>
    </source>
</evidence>
<name>A0A2S6BXJ1_9PEZI</name>
<dbReference type="Pfam" id="PF06985">
    <property type="entry name" value="HET"/>
    <property type="match status" value="1"/>
</dbReference>
<dbReference type="InterPro" id="IPR010730">
    <property type="entry name" value="HET"/>
</dbReference>
<gene>
    <name evidence="2" type="ORF">CBER1_10024</name>
</gene>
<reference evidence="3" key="1">
    <citation type="journal article" date="2017" name="bioRxiv">
        <title>Conservation of a gene cluster reveals novel cercosporin biosynthetic mechanisms and extends production to the genus Colletotrichum.</title>
        <authorList>
            <person name="de Jonge R."/>
            <person name="Ebert M.K."/>
            <person name="Huitt-Roehl C.R."/>
            <person name="Pal P."/>
            <person name="Suttle J.C."/>
            <person name="Spanner R.E."/>
            <person name="Neubauer J.D."/>
            <person name="Jurick W.M.II."/>
            <person name="Stott K.A."/>
            <person name="Secor G.A."/>
            <person name="Thomma B.P.H.J."/>
            <person name="Van de Peer Y."/>
            <person name="Townsend C.A."/>
            <person name="Bolton M.D."/>
        </authorList>
    </citation>
    <scope>NUCLEOTIDE SEQUENCE [LARGE SCALE GENOMIC DNA]</scope>
    <source>
        <strain evidence="3">CBS538.71</strain>
    </source>
</reference>